<dbReference type="SUPFAM" id="SSF46955">
    <property type="entry name" value="Putative DNA-binding domain"/>
    <property type="match status" value="1"/>
</dbReference>
<evidence type="ECO:0000313" key="4">
    <source>
        <dbReference type="Proteomes" id="UP000005951"/>
    </source>
</evidence>
<evidence type="ECO:0000259" key="2">
    <source>
        <dbReference type="Pfam" id="PF13411"/>
    </source>
</evidence>
<feature type="region of interest" description="Disordered" evidence="1">
    <location>
        <begin position="219"/>
        <end position="247"/>
    </location>
</feature>
<comment type="caution">
    <text evidence="3">The sequence shown here is derived from an EMBL/GenBank/DDBJ whole genome shotgun (WGS) entry which is preliminary data.</text>
</comment>
<dbReference type="InterPro" id="IPR000551">
    <property type="entry name" value="MerR-type_HTH_dom"/>
</dbReference>
<dbReference type="AlphaFoldDB" id="K8XGK6"/>
<protein>
    <recommendedName>
        <fullName evidence="2">HTH merR-type domain-containing protein</fullName>
    </recommendedName>
</protein>
<name>K8XGK6_RHOOP</name>
<reference evidence="3 4" key="1">
    <citation type="journal article" date="2013" name="Genome Announc.">
        <title>Draft Genome Sequence of Rhodococcus opacus Strain M213 Shows a Diverse Catabolic Potential.</title>
        <authorList>
            <person name="Pathak A."/>
            <person name="Green S.J."/>
            <person name="Ogram A."/>
            <person name="Chauhan A."/>
        </authorList>
    </citation>
    <scope>NUCLEOTIDE SEQUENCE [LARGE SCALE GENOMIC DNA]</scope>
    <source>
        <strain evidence="3 4">M213</strain>
    </source>
</reference>
<accession>K8XGK6</accession>
<dbReference type="Gene3D" id="1.10.1660.10">
    <property type="match status" value="1"/>
</dbReference>
<dbReference type="GO" id="GO:0003677">
    <property type="term" value="F:DNA binding"/>
    <property type="evidence" value="ECO:0007669"/>
    <property type="project" value="InterPro"/>
</dbReference>
<sequence length="247" mass="27191">MIRVVVHEENGFLEYLDLQGDLPDQVTKSELLAQVREAGFSLSDRQLTFYVTEGLVPRSVRVGTRAGTYPVSVVWLMKWILQARDAGVSIEALKELLPVWKFLIRAQRDELLDIGGLESVARQHVTSYEASLGVPRVVSYVLMRACCPTCRGKIRVVYKDGTERSLNDADATIGFAIARTPTDDADDAAAGTPQWWASARIALSIPSNHSTDPTTVILGVKPNEALPPDPSDHPGHNQASTEEEEHM</sequence>
<proteinExistence type="predicted"/>
<dbReference type="EMBL" id="AJYC02000152">
    <property type="protein sequence ID" value="EKT77432.1"/>
    <property type="molecule type" value="Genomic_DNA"/>
</dbReference>
<feature type="domain" description="HTH merR-type" evidence="2">
    <location>
        <begin position="42"/>
        <end position="97"/>
    </location>
</feature>
<organism evidence="3 4">
    <name type="scientific">Rhodococcus opacus M213</name>
    <dbReference type="NCBI Taxonomy" id="1129896"/>
    <lineage>
        <taxon>Bacteria</taxon>
        <taxon>Bacillati</taxon>
        <taxon>Actinomycetota</taxon>
        <taxon>Actinomycetes</taxon>
        <taxon>Mycobacteriales</taxon>
        <taxon>Nocardiaceae</taxon>
        <taxon>Rhodococcus</taxon>
    </lineage>
</organism>
<gene>
    <name evidence="3" type="ORF">WSS_A37539</name>
</gene>
<evidence type="ECO:0000313" key="3">
    <source>
        <dbReference type="EMBL" id="EKT77432.1"/>
    </source>
</evidence>
<dbReference type="Pfam" id="PF13411">
    <property type="entry name" value="MerR_1"/>
    <property type="match status" value="1"/>
</dbReference>
<dbReference type="Proteomes" id="UP000005951">
    <property type="component" value="Unassembled WGS sequence"/>
</dbReference>
<dbReference type="GO" id="GO:0006355">
    <property type="term" value="P:regulation of DNA-templated transcription"/>
    <property type="evidence" value="ECO:0007669"/>
    <property type="project" value="InterPro"/>
</dbReference>
<dbReference type="InterPro" id="IPR009061">
    <property type="entry name" value="DNA-bd_dom_put_sf"/>
</dbReference>
<evidence type="ECO:0000256" key="1">
    <source>
        <dbReference type="SAM" id="MobiDB-lite"/>
    </source>
</evidence>